<evidence type="ECO:0000256" key="4">
    <source>
        <dbReference type="ARBA" id="ARBA00041575"/>
    </source>
</evidence>
<comment type="subunit">
    <text evidence="3">Directly interacts with VCP. Interacts with UBQLN1. Forms a complex with VCP and UBQLN1.</text>
</comment>
<evidence type="ECO:0000256" key="1">
    <source>
        <dbReference type="ARBA" id="ARBA00004406"/>
    </source>
</evidence>
<protein>
    <recommendedName>
        <fullName evidence="4">UBX domain-containing protein 2</fullName>
    </recommendedName>
</protein>
<dbReference type="InterPro" id="IPR036249">
    <property type="entry name" value="Thioredoxin-like_sf"/>
</dbReference>
<evidence type="ECO:0000256" key="6">
    <source>
        <dbReference type="SAM" id="MobiDB-lite"/>
    </source>
</evidence>
<dbReference type="PANTHER" id="PTHR46424">
    <property type="entry name" value="UBX DOMAIN-CONTAINING PROTEIN 4"/>
    <property type="match status" value="1"/>
</dbReference>
<accession>A0A0F4GH78</accession>
<comment type="function">
    <text evidence="5">Involved in endoplasmic reticulum-associated protein degradation (ERAD). Acts as a platform to recruit both UBQLN1 and VCP to the ER during ERAD.</text>
</comment>
<evidence type="ECO:0000256" key="3">
    <source>
        <dbReference type="ARBA" id="ARBA00038812"/>
    </source>
</evidence>
<evidence type="ECO:0000313" key="8">
    <source>
        <dbReference type="EMBL" id="KJX96633.1"/>
    </source>
</evidence>
<name>A0A0F4GH78_9PEZI</name>
<dbReference type="GO" id="GO:0005789">
    <property type="term" value="C:endoplasmic reticulum membrane"/>
    <property type="evidence" value="ECO:0007669"/>
    <property type="project" value="UniProtKB-SubCell"/>
</dbReference>
<dbReference type="GO" id="GO:0006986">
    <property type="term" value="P:response to unfolded protein"/>
    <property type="evidence" value="ECO:0007669"/>
    <property type="project" value="UniProtKB-KW"/>
</dbReference>
<keyword evidence="9" id="KW-1185">Reference proteome</keyword>
<feature type="compositionally biased region" description="Basic and acidic residues" evidence="6">
    <location>
        <begin position="499"/>
        <end position="508"/>
    </location>
</feature>
<gene>
    <name evidence="8" type="ORF">TI39_contig610g00011</name>
</gene>
<feature type="region of interest" description="Disordered" evidence="6">
    <location>
        <begin position="437"/>
        <end position="508"/>
    </location>
</feature>
<dbReference type="PANTHER" id="PTHR46424:SF1">
    <property type="entry name" value="UBX DOMAIN-CONTAINING PROTEIN 4"/>
    <property type="match status" value="1"/>
</dbReference>
<dbReference type="Gene3D" id="3.10.20.90">
    <property type="entry name" value="Phosphatidylinositol 3-kinase Catalytic Subunit, Chain A, domain 1"/>
    <property type="match status" value="1"/>
</dbReference>
<dbReference type="Proteomes" id="UP000033647">
    <property type="component" value="Unassembled WGS sequence"/>
</dbReference>
<keyword evidence="2" id="KW-0834">Unfolded protein response</keyword>
<dbReference type="CDD" id="cd01767">
    <property type="entry name" value="UBX"/>
    <property type="match status" value="1"/>
</dbReference>
<proteinExistence type="predicted"/>
<dbReference type="GO" id="GO:0036503">
    <property type="term" value="P:ERAD pathway"/>
    <property type="evidence" value="ECO:0007669"/>
    <property type="project" value="TreeGrafter"/>
</dbReference>
<dbReference type="STRING" id="1047168.A0A0F4GH78"/>
<feature type="compositionally biased region" description="Basic and acidic residues" evidence="6">
    <location>
        <begin position="472"/>
        <end position="489"/>
    </location>
</feature>
<feature type="region of interest" description="Disordered" evidence="6">
    <location>
        <begin position="128"/>
        <end position="236"/>
    </location>
</feature>
<dbReference type="AlphaFoldDB" id="A0A0F4GH78"/>
<dbReference type="OrthoDB" id="2445133at2759"/>
<dbReference type="SUPFAM" id="SSF54236">
    <property type="entry name" value="Ubiquitin-like"/>
    <property type="match status" value="1"/>
</dbReference>
<feature type="compositionally biased region" description="Basic and acidic residues" evidence="6">
    <location>
        <begin position="183"/>
        <end position="221"/>
    </location>
</feature>
<dbReference type="EMBL" id="LAFY01000602">
    <property type="protein sequence ID" value="KJX96633.1"/>
    <property type="molecule type" value="Genomic_DNA"/>
</dbReference>
<comment type="caution">
    <text evidence="8">The sequence shown here is derived from an EMBL/GenBank/DDBJ whole genome shotgun (WGS) entry which is preliminary data.</text>
</comment>
<organism evidence="8 9">
    <name type="scientific">Zymoseptoria brevis</name>
    <dbReference type="NCBI Taxonomy" id="1047168"/>
    <lineage>
        <taxon>Eukaryota</taxon>
        <taxon>Fungi</taxon>
        <taxon>Dikarya</taxon>
        <taxon>Ascomycota</taxon>
        <taxon>Pezizomycotina</taxon>
        <taxon>Dothideomycetes</taxon>
        <taxon>Dothideomycetidae</taxon>
        <taxon>Mycosphaerellales</taxon>
        <taxon>Mycosphaerellaceae</taxon>
        <taxon>Zymoseptoria</taxon>
    </lineage>
</organism>
<feature type="domain" description="UBX" evidence="7">
    <location>
        <begin position="296"/>
        <end position="386"/>
    </location>
</feature>
<dbReference type="InterPro" id="IPR001012">
    <property type="entry name" value="UBX_dom"/>
</dbReference>
<dbReference type="Pfam" id="PF00789">
    <property type="entry name" value="UBX"/>
    <property type="match status" value="1"/>
</dbReference>
<evidence type="ECO:0000256" key="2">
    <source>
        <dbReference type="ARBA" id="ARBA00023230"/>
    </source>
</evidence>
<dbReference type="InterPro" id="IPR029071">
    <property type="entry name" value="Ubiquitin-like_domsf"/>
</dbReference>
<dbReference type="Pfam" id="PF23187">
    <property type="entry name" value="UBX7_N"/>
    <property type="match status" value="1"/>
</dbReference>
<reference evidence="8 9" key="1">
    <citation type="submission" date="2015-03" db="EMBL/GenBank/DDBJ databases">
        <title>RNA-seq based gene annotation and comparative genomics of four Zymoseptoria species reveal species-specific pathogenicity related genes and transposable element activity.</title>
        <authorList>
            <person name="Grandaubert J."/>
            <person name="Bhattacharyya A."/>
            <person name="Stukenbrock E.H."/>
        </authorList>
    </citation>
    <scope>NUCLEOTIDE SEQUENCE [LARGE SCALE GENOMIC DNA]</scope>
    <source>
        <strain evidence="8 9">Zb18110</strain>
    </source>
</reference>
<feature type="compositionally biased region" description="Basic and acidic residues" evidence="6">
    <location>
        <begin position="439"/>
        <end position="452"/>
    </location>
</feature>
<evidence type="ECO:0000256" key="5">
    <source>
        <dbReference type="ARBA" id="ARBA00046062"/>
    </source>
</evidence>
<sequence length="508" mass="55263">MPMFHSGDLQSGISRAIIEQKLVAVFIYSTTDSNSQTWEQAWLCKAPLQAADDATVLGERFAEKAVLLKIEYGSQEAGFLSAFCPITAAPTFVVIHNGRVLEKIEGEVGREEFEEKISAALGLKLSDGEVEESRSHTEPAEQLPAASGPFATTESQQQQQRPQPTPAPEVATPQAPHNINHMFPDRAQRLEEEKAKREAAEKAAREARTNARRKEAEEAHAAHQANDSSKSKEAARRDWLVQQKKRQDEAKGEKQRILAQIEADKAERKARFQRASVEATSTPLSPSADAASRRTGAGGMCSLQIRLFDGTSIKGRFEPSATLSSGVRDWIKDSTSKEARGSANGADIPYTFKLIRAPQPSRSIEISEEHQSLLDLGLTPNATLVLQPVSGFSDAYSTDDRGYVSSALNLAYGAASKATGVLSSALSYVPGFGPATSADDDRPAFSSRREEDMSNIDGASDDAGSSRIKVRSLADQRADAMRMEGKKTEFYNGNSSAFEGRKDDDHKK</sequence>
<evidence type="ECO:0000259" key="7">
    <source>
        <dbReference type="PROSITE" id="PS50033"/>
    </source>
</evidence>
<dbReference type="SUPFAM" id="SSF52833">
    <property type="entry name" value="Thioredoxin-like"/>
    <property type="match status" value="1"/>
</dbReference>
<dbReference type="SMART" id="SM00166">
    <property type="entry name" value="UBX"/>
    <property type="match status" value="1"/>
</dbReference>
<evidence type="ECO:0000313" key="9">
    <source>
        <dbReference type="Proteomes" id="UP000033647"/>
    </source>
</evidence>
<comment type="subcellular location">
    <subcellularLocation>
        <location evidence="1">Endoplasmic reticulum membrane</location>
        <topology evidence="1">Peripheral membrane protein</topology>
    </subcellularLocation>
</comment>
<feature type="region of interest" description="Disordered" evidence="6">
    <location>
        <begin position="272"/>
        <end position="295"/>
    </location>
</feature>
<dbReference type="PROSITE" id="PS50033">
    <property type="entry name" value="UBX"/>
    <property type="match status" value="1"/>
</dbReference>